<reference evidence="11" key="1">
    <citation type="journal article" date="2019" name="bioRxiv">
        <title>The Genome of the Zebra Mussel, Dreissena polymorpha: A Resource for Invasive Species Research.</title>
        <authorList>
            <person name="McCartney M.A."/>
            <person name="Auch B."/>
            <person name="Kono T."/>
            <person name="Mallez S."/>
            <person name="Zhang Y."/>
            <person name="Obille A."/>
            <person name="Becker A."/>
            <person name="Abrahante J.E."/>
            <person name="Garbe J."/>
            <person name="Badalamenti J.P."/>
            <person name="Herman A."/>
            <person name="Mangelson H."/>
            <person name="Liachko I."/>
            <person name="Sullivan S."/>
            <person name="Sone E.D."/>
            <person name="Koren S."/>
            <person name="Silverstein K.A.T."/>
            <person name="Beckman K.B."/>
            <person name="Gohl D.M."/>
        </authorList>
    </citation>
    <scope>NUCLEOTIDE SEQUENCE</scope>
    <source>
        <strain evidence="11">Duluth1</strain>
        <tissue evidence="11">Whole animal</tissue>
    </source>
</reference>
<evidence type="ECO:0000313" key="12">
    <source>
        <dbReference type="Proteomes" id="UP000828390"/>
    </source>
</evidence>
<evidence type="ECO:0000256" key="7">
    <source>
        <dbReference type="ARBA" id="ARBA00022989"/>
    </source>
</evidence>
<organism evidence="11 12">
    <name type="scientific">Dreissena polymorpha</name>
    <name type="common">Zebra mussel</name>
    <name type="synonym">Mytilus polymorpha</name>
    <dbReference type="NCBI Taxonomy" id="45954"/>
    <lineage>
        <taxon>Eukaryota</taxon>
        <taxon>Metazoa</taxon>
        <taxon>Spiralia</taxon>
        <taxon>Lophotrochozoa</taxon>
        <taxon>Mollusca</taxon>
        <taxon>Bivalvia</taxon>
        <taxon>Autobranchia</taxon>
        <taxon>Heteroconchia</taxon>
        <taxon>Euheterodonta</taxon>
        <taxon>Imparidentia</taxon>
        <taxon>Neoheterodontei</taxon>
        <taxon>Myida</taxon>
        <taxon>Dreissenoidea</taxon>
        <taxon>Dreissenidae</taxon>
        <taxon>Dreissena</taxon>
    </lineage>
</organism>
<evidence type="ECO:0000256" key="2">
    <source>
        <dbReference type="ARBA" id="ARBA00008661"/>
    </source>
</evidence>
<keyword evidence="8 10" id="KW-0333">Golgi apparatus</keyword>
<evidence type="ECO:0000256" key="3">
    <source>
        <dbReference type="ARBA" id="ARBA00022676"/>
    </source>
</evidence>
<comment type="caution">
    <text evidence="11">The sequence shown here is derived from an EMBL/GenBank/DDBJ whole genome shotgun (WGS) entry which is preliminary data.</text>
</comment>
<comment type="similarity">
    <text evidence="2 10">Belongs to the glycosyltransferase 31 family.</text>
</comment>
<dbReference type="EMBL" id="JAIWYP010000013">
    <property type="protein sequence ID" value="KAH3720201.1"/>
    <property type="molecule type" value="Genomic_DNA"/>
</dbReference>
<evidence type="ECO:0000256" key="8">
    <source>
        <dbReference type="ARBA" id="ARBA00023034"/>
    </source>
</evidence>
<dbReference type="GO" id="GO:0006493">
    <property type="term" value="P:protein O-linked glycosylation"/>
    <property type="evidence" value="ECO:0007669"/>
    <property type="project" value="TreeGrafter"/>
</dbReference>
<keyword evidence="4" id="KW-0808">Transferase</keyword>
<keyword evidence="6" id="KW-0735">Signal-anchor</keyword>
<keyword evidence="9" id="KW-0472">Membrane</keyword>
<evidence type="ECO:0000256" key="1">
    <source>
        <dbReference type="ARBA" id="ARBA00004323"/>
    </source>
</evidence>
<keyword evidence="12" id="KW-1185">Reference proteome</keyword>
<reference evidence="11" key="2">
    <citation type="submission" date="2020-11" db="EMBL/GenBank/DDBJ databases">
        <authorList>
            <person name="McCartney M.A."/>
            <person name="Auch B."/>
            <person name="Kono T."/>
            <person name="Mallez S."/>
            <person name="Becker A."/>
            <person name="Gohl D.M."/>
            <person name="Silverstein K.A.T."/>
            <person name="Koren S."/>
            <person name="Bechman K.B."/>
            <person name="Herman A."/>
            <person name="Abrahante J.E."/>
            <person name="Garbe J."/>
        </authorList>
    </citation>
    <scope>NUCLEOTIDE SEQUENCE</scope>
    <source>
        <strain evidence="11">Duluth1</strain>
        <tissue evidence="11">Whole animal</tissue>
    </source>
</reference>
<keyword evidence="5" id="KW-0812">Transmembrane</keyword>
<evidence type="ECO:0000256" key="6">
    <source>
        <dbReference type="ARBA" id="ARBA00022968"/>
    </source>
</evidence>
<accession>A0A9D4HKS2</accession>
<comment type="subcellular location">
    <subcellularLocation>
        <location evidence="1 10">Golgi apparatus membrane</location>
        <topology evidence="1 10">Single-pass type II membrane protein</topology>
    </subcellularLocation>
</comment>
<dbReference type="AlphaFoldDB" id="A0A9D4HKS2"/>
<dbReference type="Gene3D" id="3.90.550.50">
    <property type="match status" value="1"/>
</dbReference>
<dbReference type="GO" id="GO:0016758">
    <property type="term" value="F:hexosyltransferase activity"/>
    <property type="evidence" value="ECO:0007669"/>
    <property type="project" value="InterPro"/>
</dbReference>
<evidence type="ECO:0000256" key="9">
    <source>
        <dbReference type="ARBA" id="ARBA00023136"/>
    </source>
</evidence>
<dbReference type="EC" id="2.4.1.-" evidence="10"/>
<evidence type="ECO:0000256" key="4">
    <source>
        <dbReference type="ARBA" id="ARBA00022679"/>
    </source>
</evidence>
<dbReference type="GO" id="GO:0000139">
    <property type="term" value="C:Golgi membrane"/>
    <property type="evidence" value="ECO:0007669"/>
    <property type="project" value="UniProtKB-SubCell"/>
</dbReference>
<dbReference type="Proteomes" id="UP000828390">
    <property type="component" value="Unassembled WGS sequence"/>
</dbReference>
<proteinExistence type="inferred from homology"/>
<protein>
    <recommendedName>
        <fullName evidence="10">Hexosyltransferase</fullName>
        <ecNumber evidence="10">2.4.1.-</ecNumber>
    </recommendedName>
</protein>
<sequence length="407" mass="47540">MLTRFIWRKIHAAIMPCCRMRQIKCFACMSCMLLLLGINLAIFTFTRYHASVAEMSIEEYAHAYFTPSDHVVTPIEEDYMIDGRQLCEGLSGKSVILLIPSTINSFQSRQILRNTWIGSLKNKVWPERELQHSYRAVFVFGQNYNAQENTRLLEESRIYGDVIQGNFKDSYNNLTRKTLFGLKWVLNYCNQIDYVIKVDIDTFVHIPKLMAQVAKFTPSFEGEIFGRLWKDAEARRDGKWKIDIKDYPLRKYPPYCDGPIYVISASALPRIVHTSQYMDYFPFEDVFVTGILAKIARVRRIDVLPSLELRNEPERVCSFHFGEHDATSNIADSDYSPKQIERIWTCLKYGPGVLDYYHQYKYHTMIVLPFCVLFVVALSKELARILNDHSFKWVAIDAYAKIYEFAY</sequence>
<gene>
    <name evidence="11" type="ORF">DPMN_063096</name>
</gene>
<evidence type="ECO:0000256" key="5">
    <source>
        <dbReference type="ARBA" id="ARBA00022692"/>
    </source>
</evidence>
<evidence type="ECO:0000313" key="11">
    <source>
        <dbReference type="EMBL" id="KAH3720201.1"/>
    </source>
</evidence>
<name>A0A9D4HKS2_DREPO</name>
<dbReference type="PANTHER" id="PTHR11214:SF314">
    <property type="entry name" value="HEXOSYLTRANSFERASE"/>
    <property type="match status" value="1"/>
</dbReference>
<dbReference type="InterPro" id="IPR002659">
    <property type="entry name" value="Glyco_trans_31"/>
</dbReference>
<dbReference type="Pfam" id="PF01762">
    <property type="entry name" value="Galactosyl_T"/>
    <property type="match status" value="1"/>
</dbReference>
<keyword evidence="7" id="KW-1133">Transmembrane helix</keyword>
<keyword evidence="3 10" id="KW-0328">Glycosyltransferase</keyword>
<evidence type="ECO:0000256" key="10">
    <source>
        <dbReference type="RuleBase" id="RU363063"/>
    </source>
</evidence>
<dbReference type="PANTHER" id="PTHR11214">
    <property type="entry name" value="BETA-1,3-N-ACETYLGLUCOSAMINYLTRANSFERASE"/>
    <property type="match status" value="1"/>
</dbReference>